<dbReference type="RefSeq" id="XP_002117013.1">
    <property type="nucleotide sequence ID" value="XM_002116977.1"/>
</dbReference>
<dbReference type="eggNOG" id="KOG3089">
    <property type="taxonomic scope" value="Eukaryota"/>
</dbReference>
<dbReference type="AlphaFoldDB" id="B3S9S0"/>
<dbReference type="HOGENOM" id="CLU_057568_2_0_1"/>
<feature type="compositionally biased region" description="Polar residues" evidence="1">
    <location>
        <begin position="41"/>
        <end position="56"/>
    </location>
</feature>
<dbReference type="Gene3D" id="3.40.50.300">
    <property type="entry name" value="P-loop containing nucleotide triphosphate hydrolases"/>
    <property type="match status" value="1"/>
</dbReference>
<dbReference type="CTD" id="6758160"/>
<feature type="compositionally biased region" description="Basic residues" evidence="1">
    <location>
        <begin position="61"/>
        <end position="72"/>
    </location>
</feature>
<dbReference type="EMBL" id="DS985259">
    <property type="protein sequence ID" value="EDV20587.1"/>
    <property type="molecule type" value="Genomic_DNA"/>
</dbReference>
<evidence type="ECO:0000313" key="3">
    <source>
        <dbReference type="Proteomes" id="UP000009022"/>
    </source>
</evidence>
<dbReference type="InterPro" id="IPR032704">
    <property type="entry name" value="Cms1"/>
</dbReference>
<dbReference type="FunCoup" id="B3S9S0">
    <property type="interactions" value="292"/>
</dbReference>
<dbReference type="Pfam" id="PF14617">
    <property type="entry name" value="CMS1"/>
    <property type="match status" value="1"/>
</dbReference>
<evidence type="ECO:0000313" key="2">
    <source>
        <dbReference type="EMBL" id="EDV20587.1"/>
    </source>
</evidence>
<proteinExistence type="predicted"/>
<dbReference type="STRING" id="10228.B3S9S0"/>
<reference evidence="2 3" key="1">
    <citation type="journal article" date="2008" name="Nature">
        <title>The Trichoplax genome and the nature of placozoans.</title>
        <authorList>
            <person name="Srivastava M."/>
            <person name="Begovic E."/>
            <person name="Chapman J."/>
            <person name="Putnam N.H."/>
            <person name="Hellsten U."/>
            <person name="Kawashima T."/>
            <person name="Kuo A."/>
            <person name="Mitros T."/>
            <person name="Salamov A."/>
            <person name="Carpenter M.L."/>
            <person name="Signorovitch A.Y."/>
            <person name="Moreno M.A."/>
            <person name="Kamm K."/>
            <person name="Grimwood J."/>
            <person name="Schmutz J."/>
            <person name="Shapiro H."/>
            <person name="Grigoriev I.V."/>
            <person name="Buss L.W."/>
            <person name="Schierwater B."/>
            <person name="Dellaporta S.L."/>
            <person name="Rokhsar D.S."/>
        </authorList>
    </citation>
    <scope>NUCLEOTIDE SEQUENCE [LARGE SCALE GENOMIC DNA]</scope>
    <source>
        <strain evidence="2 3">Grell-BS-1999</strain>
    </source>
</reference>
<dbReference type="KEGG" id="tad:TRIADDRAFT_61006"/>
<evidence type="ECO:0000256" key="1">
    <source>
        <dbReference type="SAM" id="MobiDB-lite"/>
    </source>
</evidence>
<organism evidence="2 3">
    <name type="scientific">Trichoplax adhaerens</name>
    <name type="common">Trichoplax reptans</name>
    <dbReference type="NCBI Taxonomy" id="10228"/>
    <lineage>
        <taxon>Eukaryota</taxon>
        <taxon>Metazoa</taxon>
        <taxon>Placozoa</taxon>
        <taxon>Uniplacotomia</taxon>
        <taxon>Trichoplacea</taxon>
        <taxon>Trichoplacidae</taxon>
        <taxon>Trichoplax</taxon>
    </lineage>
</organism>
<sequence>MAHRKRKLASADAMDDGDWWLNNGPDEGNGNTIETTETEDSNAQKNTANDNKISDVSTGKTKSKAKKRKKKFKSDTTSDGNKDNQLLTALCNAAKLTPIEAEDYKLSESSFLEEPKSQSGHPDSLSTYLKHVIPQWKRDVKKYKGTGGSPILLVITSSASRAVDLNRASTEFKGKCCTIKLFAKHFKLHQHVELLKGKVHFAVATPNRVHKLVTEDALKLDKLKYVILDWNYRDAKERRLLDIVEIREDITQLLLKYFVPLAKEGKVKIGLF</sequence>
<gene>
    <name evidence="2" type="ORF">TRIADDRAFT_61006</name>
</gene>
<dbReference type="Proteomes" id="UP000009022">
    <property type="component" value="Unassembled WGS sequence"/>
</dbReference>
<dbReference type="OMA" id="WENEPAG"/>
<accession>B3S9S0</accession>
<dbReference type="InterPro" id="IPR027417">
    <property type="entry name" value="P-loop_NTPase"/>
</dbReference>
<name>B3S9S0_TRIAD</name>
<dbReference type="SUPFAM" id="SSF52540">
    <property type="entry name" value="P-loop containing nucleoside triphosphate hydrolases"/>
    <property type="match status" value="1"/>
</dbReference>
<protein>
    <recommendedName>
        <fullName evidence="4">Protein CMSS1</fullName>
    </recommendedName>
</protein>
<dbReference type="PhylomeDB" id="B3S9S0"/>
<evidence type="ECO:0008006" key="4">
    <source>
        <dbReference type="Google" id="ProtNLM"/>
    </source>
</evidence>
<dbReference type="PANTHER" id="PTHR24030:SF0">
    <property type="entry name" value="PROTEIN CMSS1"/>
    <property type="match status" value="1"/>
</dbReference>
<dbReference type="InParanoid" id="B3S9S0"/>
<feature type="region of interest" description="Disordered" evidence="1">
    <location>
        <begin position="1"/>
        <end position="80"/>
    </location>
</feature>
<dbReference type="GeneID" id="6758160"/>
<dbReference type="PANTHER" id="PTHR24030">
    <property type="entry name" value="PROTEIN CMSS1"/>
    <property type="match status" value="1"/>
</dbReference>
<dbReference type="OrthoDB" id="1929311at2759"/>
<keyword evidence="3" id="KW-1185">Reference proteome</keyword>